<dbReference type="AlphaFoldDB" id="A0A162U2T0"/>
<dbReference type="OrthoDB" id="1953833at2"/>
<dbReference type="PROSITE" id="PS50110">
    <property type="entry name" value="RESPONSE_REGULATORY"/>
    <property type="match status" value="1"/>
</dbReference>
<reference evidence="5 6" key="1">
    <citation type="submission" date="2016-04" db="EMBL/GenBank/DDBJ databases">
        <title>Genome sequence of Clostridium magnum DSM 2767.</title>
        <authorList>
            <person name="Poehlein A."/>
            <person name="Uhlig R."/>
            <person name="Fischer R."/>
            <person name="Bahl H."/>
            <person name="Daniel R."/>
        </authorList>
    </citation>
    <scope>NUCLEOTIDE SEQUENCE [LARGE SCALE GENOMIC DNA]</scope>
    <source>
        <strain evidence="5 6">DSM 2767</strain>
    </source>
</reference>
<evidence type="ECO:0000256" key="1">
    <source>
        <dbReference type="ARBA" id="ARBA00018672"/>
    </source>
</evidence>
<dbReference type="RefSeq" id="WP_066617193.1">
    <property type="nucleotide sequence ID" value="NZ_FQXL01000015.1"/>
</dbReference>
<sequence length="187" mass="21139">MKKILLVNDCKFESLVMKDYLNDIGYSVQVANEYDVFVQVRKCQPDIVIANLIMRDTTGDKLIEYIKSTNPGIICLLSSCDLIKLEDFIENKVDEVIHTPINKLGLLEILNKALSKTGNSNVKVIKDSVERGLSDISYKHTEVNLLSNPNVSEKKSNFSFCPYCGQKLAVSDQKFLFCPYCGQKMKN</sequence>
<accession>A0A162U2T0</accession>
<comment type="caution">
    <text evidence="5">The sequence shown here is derived from an EMBL/GenBank/DDBJ whole genome shotgun (WGS) entry which is preliminary data.</text>
</comment>
<evidence type="ECO:0000313" key="5">
    <source>
        <dbReference type="EMBL" id="KZL93370.1"/>
    </source>
</evidence>
<evidence type="ECO:0000256" key="2">
    <source>
        <dbReference type="ARBA" id="ARBA00024867"/>
    </source>
</evidence>
<dbReference type="PATRIC" id="fig|1121326.3.peg.371"/>
<dbReference type="Proteomes" id="UP000076603">
    <property type="component" value="Unassembled WGS sequence"/>
</dbReference>
<dbReference type="InterPro" id="IPR001789">
    <property type="entry name" value="Sig_transdc_resp-reg_receiver"/>
</dbReference>
<dbReference type="STRING" id="1121326.CLMAG_03940"/>
<keyword evidence="6" id="KW-1185">Reference proteome</keyword>
<name>A0A162U2T0_9CLOT</name>
<dbReference type="Gene3D" id="3.40.50.2300">
    <property type="match status" value="1"/>
</dbReference>
<organism evidence="5 6">
    <name type="scientific">Clostridium magnum DSM 2767</name>
    <dbReference type="NCBI Taxonomy" id="1121326"/>
    <lineage>
        <taxon>Bacteria</taxon>
        <taxon>Bacillati</taxon>
        <taxon>Bacillota</taxon>
        <taxon>Clostridia</taxon>
        <taxon>Eubacteriales</taxon>
        <taxon>Clostridiaceae</taxon>
        <taxon>Clostridium</taxon>
    </lineage>
</organism>
<protein>
    <recommendedName>
        <fullName evidence="1">Stage 0 sporulation protein A homolog</fullName>
    </recommendedName>
</protein>
<dbReference type="InterPro" id="IPR011006">
    <property type="entry name" value="CheY-like_superfamily"/>
</dbReference>
<dbReference type="GO" id="GO:0000160">
    <property type="term" value="P:phosphorelay signal transduction system"/>
    <property type="evidence" value="ECO:0007669"/>
    <property type="project" value="InterPro"/>
</dbReference>
<comment type="caution">
    <text evidence="3">Lacks conserved residue(s) required for the propagation of feature annotation.</text>
</comment>
<evidence type="ECO:0000256" key="3">
    <source>
        <dbReference type="PROSITE-ProRule" id="PRU00169"/>
    </source>
</evidence>
<dbReference type="SUPFAM" id="SSF52172">
    <property type="entry name" value="CheY-like"/>
    <property type="match status" value="1"/>
</dbReference>
<feature type="domain" description="Response regulatory" evidence="4">
    <location>
        <begin position="3"/>
        <end position="114"/>
    </location>
</feature>
<evidence type="ECO:0000259" key="4">
    <source>
        <dbReference type="PROSITE" id="PS50110"/>
    </source>
</evidence>
<comment type="function">
    <text evidence="2">May play the central regulatory role in sporulation. It may be an element of the effector pathway responsible for the activation of sporulation genes in response to nutritional stress. Spo0A may act in concert with spo0H (a sigma factor) to control the expression of some genes that are critical to the sporulation process.</text>
</comment>
<evidence type="ECO:0000313" key="6">
    <source>
        <dbReference type="Proteomes" id="UP000076603"/>
    </source>
</evidence>
<gene>
    <name evidence="5" type="primary">rssB</name>
    <name evidence="5" type="ORF">CLMAG_03940</name>
</gene>
<proteinExistence type="predicted"/>
<dbReference type="EMBL" id="LWAE01000001">
    <property type="protein sequence ID" value="KZL93370.1"/>
    <property type="molecule type" value="Genomic_DNA"/>
</dbReference>